<gene>
    <name evidence="5" type="ORF">D0433_05590</name>
</gene>
<comment type="similarity">
    <text evidence="2 4">Belongs to the pterin-4-alpha-carbinolamine dehydratase family.</text>
</comment>
<dbReference type="EC" id="4.2.1.96" evidence="4"/>
<dbReference type="Pfam" id="PF01329">
    <property type="entry name" value="Pterin_4a"/>
    <property type="match status" value="1"/>
</dbReference>
<evidence type="ECO:0000256" key="4">
    <source>
        <dbReference type="HAMAP-Rule" id="MF_00434"/>
    </source>
</evidence>
<evidence type="ECO:0000256" key="3">
    <source>
        <dbReference type="ARBA" id="ARBA00023239"/>
    </source>
</evidence>
<dbReference type="InterPro" id="IPR036428">
    <property type="entry name" value="PCD_sf"/>
</dbReference>
<dbReference type="GO" id="GO:0006729">
    <property type="term" value="P:tetrahydrobiopterin biosynthetic process"/>
    <property type="evidence" value="ECO:0007669"/>
    <property type="project" value="InterPro"/>
</dbReference>
<dbReference type="NCBIfam" id="NF002017">
    <property type="entry name" value="PRK00823.1-2"/>
    <property type="match status" value="1"/>
</dbReference>
<protein>
    <recommendedName>
        <fullName evidence="4">Putative pterin-4-alpha-carbinolamine dehydratase</fullName>
        <shortName evidence="4">PHS</shortName>
        <ecNumber evidence="4">4.2.1.96</ecNumber>
    </recommendedName>
    <alternativeName>
        <fullName evidence="4">4-alpha-hydroxy-tetrahydropterin dehydratase</fullName>
    </alternativeName>
    <alternativeName>
        <fullName evidence="4">Pterin carbinolamine dehydratase</fullName>
        <shortName evidence="4">PCD</shortName>
    </alternativeName>
</protein>
<evidence type="ECO:0000313" key="6">
    <source>
        <dbReference type="Proteomes" id="UP000266389"/>
    </source>
</evidence>
<dbReference type="InterPro" id="IPR001533">
    <property type="entry name" value="Pterin_deHydtase"/>
</dbReference>
<keyword evidence="3 4" id="KW-0456">Lyase</keyword>
<accession>A0A395M1F2</accession>
<dbReference type="Gene3D" id="3.30.1360.20">
    <property type="entry name" value="Transcriptional coactivator/pterin dehydratase"/>
    <property type="match status" value="1"/>
</dbReference>
<evidence type="ECO:0000256" key="1">
    <source>
        <dbReference type="ARBA" id="ARBA00001554"/>
    </source>
</evidence>
<proteinExistence type="inferred from homology"/>
<dbReference type="PANTHER" id="PTHR12599">
    <property type="entry name" value="PTERIN-4-ALPHA-CARBINOLAMINE DEHYDRATASE"/>
    <property type="match status" value="1"/>
</dbReference>
<organism evidence="5 6">
    <name type="scientific">Candidatus Thermochlorobacter aerophilus</name>
    <dbReference type="NCBI Taxonomy" id="1868324"/>
    <lineage>
        <taxon>Bacteria</taxon>
        <taxon>Pseudomonadati</taxon>
        <taxon>Chlorobiota</taxon>
        <taxon>Chlorobiia</taxon>
        <taxon>Chlorobiales</taxon>
        <taxon>Candidatus Thermochlorobacteriaceae</taxon>
        <taxon>Candidatus Thermochlorobacter</taxon>
    </lineage>
</organism>
<name>A0A395M1F2_9BACT</name>
<comment type="caution">
    <text evidence="5">The sequence shown here is derived from an EMBL/GenBank/DDBJ whole genome shotgun (WGS) entry which is preliminary data.</text>
</comment>
<dbReference type="EMBL" id="PHFL01000039">
    <property type="protein sequence ID" value="RFM24600.1"/>
    <property type="molecule type" value="Genomic_DNA"/>
</dbReference>
<evidence type="ECO:0000313" key="5">
    <source>
        <dbReference type="EMBL" id="RFM24600.1"/>
    </source>
</evidence>
<evidence type="ECO:0000256" key="2">
    <source>
        <dbReference type="ARBA" id="ARBA00006472"/>
    </source>
</evidence>
<dbReference type="Proteomes" id="UP000266389">
    <property type="component" value="Unassembled WGS sequence"/>
</dbReference>
<dbReference type="PANTHER" id="PTHR12599:SF0">
    <property type="entry name" value="PTERIN-4-ALPHA-CARBINOLAMINE DEHYDRATASE"/>
    <property type="match status" value="1"/>
</dbReference>
<dbReference type="SUPFAM" id="SSF55248">
    <property type="entry name" value="PCD-like"/>
    <property type="match status" value="1"/>
</dbReference>
<dbReference type="HAMAP" id="MF_00434">
    <property type="entry name" value="Pterin_4_alpha"/>
    <property type="match status" value="1"/>
</dbReference>
<dbReference type="GO" id="GO:0008124">
    <property type="term" value="F:4-alpha-hydroxytetrahydrobiopterin dehydratase activity"/>
    <property type="evidence" value="ECO:0007669"/>
    <property type="project" value="UniProtKB-UniRule"/>
</dbReference>
<sequence length="103" mass="11399">MKTPLLSDADIQARLATLKGWSVKDNKLEKKFSFPYKQGELSPFMKGLLLIERIAALAEAADHHPDILFTYPAVTVQLTTHDSGGLTEKDFQLAQKIDAITGE</sequence>
<dbReference type="CDD" id="cd00488">
    <property type="entry name" value="PCD_DCoH"/>
    <property type="match status" value="1"/>
</dbReference>
<dbReference type="AlphaFoldDB" id="A0A395M1F2"/>
<reference evidence="5 6" key="1">
    <citation type="journal article" date="2011" name="ISME J.">
        <title>Community ecology of hot spring cyanobacterial mats: predominant populations and their functional potential.</title>
        <authorList>
            <person name="Klatt C.G."/>
            <person name="Wood J.M."/>
            <person name="Rusch D.B."/>
            <person name="Bateson M.M."/>
            <person name="Hamamura N."/>
            <person name="Heidelberg J.F."/>
            <person name="Grossman A.R."/>
            <person name="Bhaya D."/>
            <person name="Cohan F.M."/>
            <person name="Kuhl M."/>
            <person name="Bryant D.A."/>
            <person name="Ward D.M."/>
        </authorList>
    </citation>
    <scope>NUCLEOTIDE SEQUENCE [LARGE SCALE GENOMIC DNA]</scope>
    <source>
        <strain evidence="5">OS</strain>
    </source>
</reference>
<comment type="catalytic activity">
    <reaction evidence="1 4">
        <text>(4aS,6R)-4a-hydroxy-L-erythro-5,6,7,8-tetrahydrobiopterin = (6R)-L-erythro-6,7-dihydrobiopterin + H2O</text>
        <dbReference type="Rhea" id="RHEA:11920"/>
        <dbReference type="ChEBI" id="CHEBI:15377"/>
        <dbReference type="ChEBI" id="CHEBI:15642"/>
        <dbReference type="ChEBI" id="CHEBI:43120"/>
        <dbReference type="EC" id="4.2.1.96"/>
    </reaction>
</comment>